<dbReference type="SUPFAM" id="SSF53187">
    <property type="entry name" value="Zn-dependent exopeptidases"/>
    <property type="match status" value="1"/>
</dbReference>
<evidence type="ECO:0000313" key="1">
    <source>
        <dbReference type="EMBL" id="MCX5571226.1"/>
    </source>
</evidence>
<dbReference type="Pfam" id="PF05013">
    <property type="entry name" value="FGase"/>
    <property type="match status" value="1"/>
</dbReference>
<accession>A0A9X3E3P6</accession>
<keyword evidence="2" id="KW-1185">Reference proteome</keyword>
<dbReference type="InterPro" id="IPR007709">
    <property type="entry name" value="N-FG_amidohydro"/>
</dbReference>
<dbReference type="Gene3D" id="3.40.630.40">
    <property type="entry name" value="Zn-dependent exopeptidases"/>
    <property type="match status" value="1"/>
</dbReference>
<dbReference type="EMBL" id="JAPKNK010000009">
    <property type="protein sequence ID" value="MCX5571226.1"/>
    <property type="molecule type" value="Genomic_DNA"/>
</dbReference>
<proteinExistence type="predicted"/>
<gene>
    <name evidence="1" type="ORF">OSH07_18635</name>
</gene>
<dbReference type="Proteomes" id="UP001144805">
    <property type="component" value="Unassembled WGS sequence"/>
</dbReference>
<reference evidence="1" key="1">
    <citation type="submission" date="2022-11" db="EMBL/GenBank/DDBJ databases">
        <title>Biodiversity and phylogenetic relationships of bacteria.</title>
        <authorList>
            <person name="Machado R.A.R."/>
            <person name="Bhat A."/>
            <person name="Loulou A."/>
            <person name="Kallel S."/>
        </authorList>
    </citation>
    <scope>NUCLEOTIDE SEQUENCE</scope>
    <source>
        <strain evidence="1">K-TC2</strain>
    </source>
</reference>
<sequence length="286" mass="31775">MPFEVVAPAEQRIPFVFNSPHSGRVYPTAFLEASKLDERTLRRSEDTFVDELFASVVPLGAPLMRAHFPRAWLDVNREPYELDPRMFEGDLPPYANIRSLRVAGGLGTIARVVSENVEIYAEPMPVAEALLRIETIYKPYHERLRQTLATTHERFGYCVLVDCHSMPSTVRTLPGRARADIVLGDRYGTSCATEISEAAYALLTDAGYAVARNKPYAGGFITEHYGRPGRGLHALQIEINRGLYMNERTLQPNAGYDRLAADLANFAAALSSLPDAPFYPLAEAAE</sequence>
<evidence type="ECO:0000313" key="2">
    <source>
        <dbReference type="Proteomes" id="UP001144805"/>
    </source>
</evidence>
<dbReference type="AlphaFoldDB" id="A0A9X3E3P6"/>
<protein>
    <submittedName>
        <fullName evidence="1">N-formylglutamate amidohydrolase</fullName>
    </submittedName>
</protein>
<comment type="caution">
    <text evidence="1">The sequence shown here is derived from an EMBL/GenBank/DDBJ whole genome shotgun (WGS) entry which is preliminary data.</text>
</comment>
<name>A0A9X3E3P6_9HYPH</name>
<organism evidence="1 2">
    <name type="scientific">Kaistia nematophila</name>
    <dbReference type="NCBI Taxonomy" id="2994654"/>
    <lineage>
        <taxon>Bacteria</taxon>
        <taxon>Pseudomonadati</taxon>
        <taxon>Pseudomonadota</taxon>
        <taxon>Alphaproteobacteria</taxon>
        <taxon>Hyphomicrobiales</taxon>
        <taxon>Kaistiaceae</taxon>
        <taxon>Kaistia</taxon>
    </lineage>
</organism>